<feature type="compositionally biased region" description="Polar residues" evidence="5">
    <location>
        <begin position="377"/>
        <end position="388"/>
    </location>
</feature>
<proteinExistence type="predicted"/>
<evidence type="ECO:0000256" key="3">
    <source>
        <dbReference type="ARBA" id="ARBA00022989"/>
    </source>
</evidence>
<accession>A0A1Q4HJ64</accession>
<dbReference type="SMART" id="SM00752">
    <property type="entry name" value="HTTM"/>
    <property type="match status" value="1"/>
</dbReference>
<feature type="transmembrane region" description="Helical" evidence="6">
    <location>
        <begin position="217"/>
        <end position="235"/>
    </location>
</feature>
<evidence type="ECO:0000256" key="4">
    <source>
        <dbReference type="ARBA" id="ARBA00023136"/>
    </source>
</evidence>
<evidence type="ECO:0000256" key="5">
    <source>
        <dbReference type="SAM" id="MobiDB-lite"/>
    </source>
</evidence>
<evidence type="ECO:0000259" key="7">
    <source>
        <dbReference type="SMART" id="SM00752"/>
    </source>
</evidence>
<keyword evidence="4 6" id="KW-0472">Membrane</keyword>
<feature type="transmembrane region" description="Helical" evidence="6">
    <location>
        <begin position="242"/>
        <end position="259"/>
    </location>
</feature>
<sequence length="388" mass="42467">MKLGEKFDRWVASGPFTPADLGIYRIIYAVAALLTAPDIRWISQYPDVIFNPPPGPIALFTGFPSLTVLIVLEVLRTVTLLMLGLGIWTRYVSIAAWVMLTVTAGLTYCFGKIDHSILMVVVPLVFAFSGWGNRFSIDALRREGEAPPQQQWPLRLMALLIAWAFAAAAMTKLLTGWLSFSSQGARGYFVLGFLTEDNVYLLAPWVAAHDVTAVWEFADWATVIFEFSLLFALPWWRAFRTALAVATTFHLGVLFVMNIDFSHAVVAYAAFVSWGAIAARLGRYRPLRTLARLFDPGAEPLAGPPAYLLLGLATIAVGGGTWYLMINPLGELPTGSLLGNVFIVVAGLGGLTYLALELRNVVWGRRDGDTPDDDRPQASSLPPSTAAR</sequence>
<dbReference type="RefSeq" id="WP_073854843.1">
    <property type="nucleotide sequence ID" value="NZ_BAAATC010000019.1"/>
</dbReference>
<dbReference type="EMBL" id="MIJD01000033">
    <property type="protein sequence ID" value="OPE55408.1"/>
    <property type="molecule type" value="Genomic_DNA"/>
</dbReference>
<feature type="transmembrane region" description="Helical" evidence="6">
    <location>
        <begin position="265"/>
        <end position="284"/>
    </location>
</feature>
<feature type="transmembrane region" description="Helical" evidence="6">
    <location>
        <begin position="21"/>
        <end position="37"/>
    </location>
</feature>
<feature type="transmembrane region" description="Helical" evidence="6">
    <location>
        <begin position="305"/>
        <end position="325"/>
    </location>
</feature>
<feature type="transmembrane region" description="Helical" evidence="6">
    <location>
        <begin position="116"/>
        <end position="135"/>
    </location>
</feature>
<feature type="domain" description="HTTM-like" evidence="7">
    <location>
        <begin position="13"/>
        <end position="276"/>
    </location>
</feature>
<dbReference type="GO" id="GO:0012505">
    <property type="term" value="C:endomembrane system"/>
    <property type="evidence" value="ECO:0007669"/>
    <property type="project" value="UniProtKB-SubCell"/>
</dbReference>
<reference evidence="8 9" key="1">
    <citation type="submission" date="2016-09" db="EMBL/GenBank/DDBJ databases">
        <title>genome sequences of unsequenced Mycobacteria.</title>
        <authorList>
            <person name="Greninger A.L."/>
            <person name="Jerome K.R."/>
            <person name="Mcnair B."/>
            <person name="Wallis C."/>
            <person name="Fang F."/>
        </authorList>
    </citation>
    <scope>NUCLEOTIDE SEQUENCE [LARGE SCALE GENOMIC DNA]</scope>
    <source>
        <strain evidence="8 9">BM1</strain>
    </source>
</reference>
<dbReference type="AlphaFoldDB" id="A0A1Q4HJ64"/>
<protein>
    <recommendedName>
        <fullName evidence="7">HTTM-like domain-containing protein</fullName>
    </recommendedName>
</protein>
<dbReference type="Proteomes" id="UP000191039">
    <property type="component" value="Unassembled WGS sequence"/>
</dbReference>
<feature type="compositionally biased region" description="Basic and acidic residues" evidence="5">
    <location>
        <begin position="366"/>
        <end position="376"/>
    </location>
</feature>
<evidence type="ECO:0000313" key="8">
    <source>
        <dbReference type="EMBL" id="OPE55408.1"/>
    </source>
</evidence>
<comment type="caution">
    <text evidence="8">The sequence shown here is derived from an EMBL/GenBank/DDBJ whole genome shotgun (WGS) entry which is preliminary data.</text>
</comment>
<feature type="region of interest" description="Disordered" evidence="5">
    <location>
        <begin position="366"/>
        <end position="388"/>
    </location>
</feature>
<feature type="transmembrane region" description="Helical" evidence="6">
    <location>
        <begin position="337"/>
        <end position="356"/>
    </location>
</feature>
<dbReference type="STRING" id="1801.BRW64_04820"/>
<gene>
    <name evidence="8" type="ORF">BV510_05315</name>
</gene>
<evidence type="ECO:0000256" key="1">
    <source>
        <dbReference type="ARBA" id="ARBA00004127"/>
    </source>
</evidence>
<name>A0A1Q4HJ64_9MYCO</name>
<feature type="transmembrane region" description="Helical" evidence="6">
    <location>
        <begin position="156"/>
        <end position="180"/>
    </location>
</feature>
<feature type="transmembrane region" description="Helical" evidence="6">
    <location>
        <begin position="87"/>
        <end position="110"/>
    </location>
</feature>
<organism evidence="8 9">
    <name type="scientific">Mycolicibacterium diernhoferi</name>
    <dbReference type="NCBI Taxonomy" id="1801"/>
    <lineage>
        <taxon>Bacteria</taxon>
        <taxon>Bacillati</taxon>
        <taxon>Actinomycetota</taxon>
        <taxon>Actinomycetes</taxon>
        <taxon>Mycobacteriales</taxon>
        <taxon>Mycobacteriaceae</taxon>
        <taxon>Mycolicibacterium</taxon>
    </lineage>
</organism>
<evidence type="ECO:0000256" key="6">
    <source>
        <dbReference type="SAM" id="Phobius"/>
    </source>
</evidence>
<comment type="subcellular location">
    <subcellularLocation>
        <location evidence="1">Endomembrane system</location>
        <topology evidence="1">Multi-pass membrane protein</topology>
    </subcellularLocation>
</comment>
<evidence type="ECO:0000313" key="9">
    <source>
        <dbReference type="Proteomes" id="UP000191039"/>
    </source>
</evidence>
<keyword evidence="3 6" id="KW-1133">Transmembrane helix</keyword>
<dbReference type="InterPro" id="IPR011020">
    <property type="entry name" value="HTTM-like"/>
</dbReference>
<evidence type="ECO:0000256" key="2">
    <source>
        <dbReference type="ARBA" id="ARBA00022692"/>
    </source>
</evidence>
<feature type="transmembrane region" description="Helical" evidence="6">
    <location>
        <begin position="57"/>
        <end position="75"/>
    </location>
</feature>
<keyword evidence="2 6" id="KW-0812">Transmembrane</keyword>